<organism evidence="2 3">
    <name type="scientific">Biomphalaria glabrata</name>
    <name type="common">Bloodfluke planorb</name>
    <name type="synonym">Freshwater snail</name>
    <dbReference type="NCBI Taxonomy" id="6526"/>
    <lineage>
        <taxon>Eukaryota</taxon>
        <taxon>Metazoa</taxon>
        <taxon>Spiralia</taxon>
        <taxon>Lophotrochozoa</taxon>
        <taxon>Mollusca</taxon>
        <taxon>Gastropoda</taxon>
        <taxon>Heterobranchia</taxon>
        <taxon>Euthyneura</taxon>
        <taxon>Panpulmonata</taxon>
        <taxon>Hygrophila</taxon>
        <taxon>Lymnaeoidea</taxon>
        <taxon>Planorbidae</taxon>
        <taxon>Biomphalaria</taxon>
    </lineage>
</organism>
<proteinExistence type="predicted"/>
<evidence type="ECO:0000313" key="3">
    <source>
        <dbReference type="Proteomes" id="UP000076420"/>
    </source>
</evidence>
<dbReference type="RefSeq" id="XP_013072104.2">
    <property type="nucleotide sequence ID" value="XM_013216650.2"/>
</dbReference>
<name>A0A2C9L6X9_BIOGL</name>
<dbReference type="VEuPathDB" id="VectorBase:BGLB027761"/>
<feature type="signal peptide" evidence="1">
    <location>
        <begin position="1"/>
        <end position="30"/>
    </location>
</feature>
<evidence type="ECO:0000313" key="2">
    <source>
        <dbReference type="EnsemblMetazoa" id="BGLB027761-PA"/>
    </source>
</evidence>
<gene>
    <name evidence="2" type="primary">106059109</name>
</gene>
<protein>
    <submittedName>
        <fullName evidence="2">Uncharacterized protein</fullName>
    </submittedName>
</protein>
<dbReference type="KEGG" id="bgt:106059109"/>
<evidence type="ECO:0000256" key="1">
    <source>
        <dbReference type="SAM" id="SignalP"/>
    </source>
</evidence>
<feature type="chain" id="PRO_5012497047" evidence="1">
    <location>
        <begin position="31"/>
        <end position="101"/>
    </location>
</feature>
<dbReference type="AlphaFoldDB" id="A0A2C9L6X9"/>
<dbReference type="VEuPathDB" id="VectorBase:BGLAX_043804"/>
<dbReference type="Proteomes" id="UP000076420">
    <property type="component" value="Unassembled WGS sequence"/>
</dbReference>
<sequence>MFPKLQSQLQIRGLFLLFLVTLMAFHGVLARAANGLECNPNQVKMSCIMGCFSCFDTYGVDIYNMAACCRDCRLTDADIIDEGPSKCSTQYIRSSWLKRLG</sequence>
<keyword evidence="1" id="KW-0732">Signal</keyword>
<reference evidence="2" key="1">
    <citation type="submission" date="2020-05" db="UniProtKB">
        <authorList>
            <consortium name="EnsemblMetazoa"/>
        </authorList>
    </citation>
    <scope>IDENTIFICATION</scope>
    <source>
        <strain evidence="2">BB02</strain>
    </source>
</reference>
<dbReference type="EnsemblMetazoa" id="BGLB027761-RA">
    <property type="protein sequence ID" value="BGLB027761-PA"/>
    <property type="gene ID" value="BGLB027761"/>
</dbReference>
<accession>A0A2C9L6X9</accession>
<dbReference type="OrthoDB" id="6083092at2759"/>